<evidence type="ECO:0000313" key="8">
    <source>
        <dbReference type="Proteomes" id="UP001243009"/>
    </source>
</evidence>
<feature type="region of interest" description="Disordered" evidence="5">
    <location>
        <begin position="253"/>
        <end position="278"/>
    </location>
</feature>
<keyword evidence="8" id="KW-1185">Reference proteome</keyword>
<evidence type="ECO:0000256" key="6">
    <source>
        <dbReference type="SAM" id="Phobius"/>
    </source>
</evidence>
<dbReference type="InterPro" id="IPR003825">
    <property type="entry name" value="Colicin-V_CvpA"/>
</dbReference>
<feature type="compositionally biased region" description="Basic and acidic residues" evidence="5">
    <location>
        <begin position="259"/>
        <end position="270"/>
    </location>
</feature>
<comment type="subcellular location">
    <subcellularLocation>
        <location evidence="1">Membrane</location>
        <topology evidence="1">Multi-pass membrane protein</topology>
    </subcellularLocation>
</comment>
<gene>
    <name evidence="7" type="ORF">Q7A36_18105</name>
</gene>
<protein>
    <submittedName>
        <fullName evidence="7">CvpA family protein</fullName>
    </submittedName>
</protein>
<name>A0ABT9E278_9PROT</name>
<keyword evidence="4 6" id="KW-0472">Membrane</keyword>
<keyword evidence="3 6" id="KW-1133">Transmembrane helix</keyword>
<evidence type="ECO:0000256" key="1">
    <source>
        <dbReference type="ARBA" id="ARBA00004141"/>
    </source>
</evidence>
<dbReference type="InterPro" id="IPR052719">
    <property type="entry name" value="CvpA-like"/>
</dbReference>
<sequence>MKAADSYRTPLAAHEPDVVGEVVFFEDQVNILEVEPMLRQVQQPLGLVPLELHAVPAASTIWIIGELCNTRNGYNLSRAWTPPPRRRYTPATMTWVDGVVLAVLAVSALLAFMRGLVQEVLGVGAWIGAAFLALALRPKVAPLLQGSVEPAWLADALAAGGVFLLVLIVLKIIISLIARRVQDSVLGGTDRALGLLFGLARGAFLVLLAYILGGMLLPVADRWPEAVRDARTLPLVVDGSNWLVAQLPPEYRPRVAAPPDRRGPTQDDFLRPPARNRT</sequence>
<dbReference type="Proteomes" id="UP001243009">
    <property type="component" value="Unassembled WGS sequence"/>
</dbReference>
<dbReference type="Pfam" id="PF02674">
    <property type="entry name" value="Colicin_V"/>
    <property type="match status" value="1"/>
</dbReference>
<feature type="transmembrane region" description="Helical" evidence="6">
    <location>
        <begin position="120"/>
        <end position="136"/>
    </location>
</feature>
<evidence type="ECO:0000256" key="5">
    <source>
        <dbReference type="SAM" id="MobiDB-lite"/>
    </source>
</evidence>
<reference evidence="7 8" key="1">
    <citation type="submission" date="2023-08" db="EMBL/GenBank/DDBJ databases">
        <title>The draft genome sequence of Paracraurococcus sp. LOR1-02.</title>
        <authorList>
            <person name="Kingkaew E."/>
            <person name="Tanasupawat S."/>
        </authorList>
    </citation>
    <scope>NUCLEOTIDE SEQUENCE [LARGE SCALE GENOMIC DNA]</scope>
    <source>
        <strain evidence="7 8">LOR1-02</strain>
    </source>
</reference>
<feature type="transmembrane region" description="Helical" evidence="6">
    <location>
        <begin position="156"/>
        <end position="178"/>
    </location>
</feature>
<dbReference type="PANTHER" id="PTHR36926">
    <property type="entry name" value="COLICIN V PRODUCTION PROTEIN"/>
    <property type="match status" value="1"/>
</dbReference>
<evidence type="ECO:0000256" key="2">
    <source>
        <dbReference type="ARBA" id="ARBA00022692"/>
    </source>
</evidence>
<evidence type="ECO:0000256" key="4">
    <source>
        <dbReference type="ARBA" id="ARBA00023136"/>
    </source>
</evidence>
<dbReference type="PANTHER" id="PTHR36926:SF1">
    <property type="entry name" value="COLICIN V PRODUCTION PROTEIN"/>
    <property type="match status" value="1"/>
</dbReference>
<organism evidence="7 8">
    <name type="scientific">Paracraurococcus lichenis</name>
    <dbReference type="NCBI Taxonomy" id="3064888"/>
    <lineage>
        <taxon>Bacteria</taxon>
        <taxon>Pseudomonadati</taxon>
        <taxon>Pseudomonadota</taxon>
        <taxon>Alphaproteobacteria</taxon>
        <taxon>Acetobacterales</taxon>
        <taxon>Roseomonadaceae</taxon>
        <taxon>Paracraurococcus</taxon>
    </lineage>
</organism>
<keyword evidence="2 6" id="KW-0812">Transmembrane</keyword>
<proteinExistence type="predicted"/>
<comment type="caution">
    <text evidence="7">The sequence shown here is derived from an EMBL/GenBank/DDBJ whole genome shotgun (WGS) entry which is preliminary data.</text>
</comment>
<evidence type="ECO:0000313" key="7">
    <source>
        <dbReference type="EMBL" id="MDO9710273.1"/>
    </source>
</evidence>
<accession>A0ABT9E278</accession>
<feature type="transmembrane region" description="Helical" evidence="6">
    <location>
        <begin position="95"/>
        <end position="114"/>
    </location>
</feature>
<evidence type="ECO:0000256" key="3">
    <source>
        <dbReference type="ARBA" id="ARBA00022989"/>
    </source>
</evidence>
<dbReference type="EMBL" id="JAUTWS010000016">
    <property type="protein sequence ID" value="MDO9710273.1"/>
    <property type="molecule type" value="Genomic_DNA"/>
</dbReference>
<feature type="transmembrane region" description="Helical" evidence="6">
    <location>
        <begin position="198"/>
        <end position="219"/>
    </location>
</feature>